<evidence type="ECO:0008006" key="3">
    <source>
        <dbReference type="Google" id="ProtNLM"/>
    </source>
</evidence>
<dbReference type="EMBL" id="CP081071">
    <property type="protein sequence ID" value="UWQ56022.1"/>
    <property type="molecule type" value="Genomic_DNA"/>
</dbReference>
<protein>
    <recommendedName>
        <fullName evidence="3">DUF4440 domain-containing protein</fullName>
    </recommendedName>
</protein>
<reference evidence="1" key="1">
    <citation type="submission" date="2021-08" db="EMBL/GenBank/DDBJ databases">
        <authorList>
            <person name="Nwanade C."/>
            <person name="Wang M."/>
            <person name="Masoudi A."/>
            <person name="Yu Z."/>
            <person name="Liu J."/>
        </authorList>
    </citation>
    <scope>NUCLEOTIDE SEQUENCE</scope>
    <source>
        <strain evidence="1">S122</strain>
        <plasmid evidence="1">unnamed1</plasmid>
    </source>
</reference>
<proteinExistence type="predicted"/>
<gene>
    <name evidence="1" type="ORF">K3721_18885</name>
</gene>
<geneLocation type="plasmid" evidence="1 2">
    <name>unnamed1</name>
</geneLocation>
<evidence type="ECO:0000313" key="1">
    <source>
        <dbReference type="EMBL" id="UWQ56022.1"/>
    </source>
</evidence>
<sequence length="128" mass="14231">MTSGKTQNGDRSDGKDYAILWDLEERCWTSGADSARSVTAKNAVMILPYPPGILQGGQILEHVKQNTGWRTVEMKDRSQIRQGAVAVLAYRVFAEKSGSPIYEALCASTYLLDNGRWLRLSHQQTPTT</sequence>
<dbReference type="InterPro" id="IPR032710">
    <property type="entry name" value="NTF2-like_dom_sf"/>
</dbReference>
<dbReference type="KEGG" id="lcae:K3721_18885"/>
<evidence type="ECO:0000313" key="2">
    <source>
        <dbReference type="Proteomes" id="UP001058713"/>
    </source>
</evidence>
<dbReference type="Proteomes" id="UP001058713">
    <property type="component" value="Plasmid unnamed1"/>
</dbReference>
<keyword evidence="1" id="KW-0614">Plasmid</keyword>
<organism evidence="1 2">
    <name type="scientific">Leisingera caerulea</name>
    <name type="common">Phaeobacter caeruleus</name>
    <dbReference type="NCBI Taxonomy" id="506591"/>
    <lineage>
        <taxon>Bacteria</taxon>
        <taxon>Pseudomonadati</taxon>
        <taxon>Pseudomonadota</taxon>
        <taxon>Alphaproteobacteria</taxon>
        <taxon>Rhodobacterales</taxon>
        <taxon>Roseobacteraceae</taxon>
        <taxon>Leisingera</taxon>
    </lineage>
</organism>
<accession>A0A9Q9HPW2</accession>
<dbReference type="AlphaFoldDB" id="A0A9Q9HPW2"/>
<dbReference type="SUPFAM" id="SSF54427">
    <property type="entry name" value="NTF2-like"/>
    <property type="match status" value="1"/>
</dbReference>
<dbReference type="RefSeq" id="WP_259972802.1">
    <property type="nucleotide sequence ID" value="NZ_CP081071.1"/>
</dbReference>
<name>A0A9Q9HPW2_LEICA</name>